<name>A0ABT8YBG2_9SPHN</name>
<dbReference type="GO" id="GO:0016787">
    <property type="term" value="F:hydrolase activity"/>
    <property type="evidence" value="ECO:0007669"/>
    <property type="project" value="UniProtKB-KW"/>
</dbReference>
<evidence type="ECO:0000256" key="2">
    <source>
        <dbReference type="ARBA" id="ARBA00004699"/>
    </source>
</evidence>
<accession>A0ABT8YBG2</accession>
<dbReference type="EMBL" id="JAUOTP010000004">
    <property type="protein sequence ID" value="MDO6415049.1"/>
    <property type="molecule type" value="Genomic_DNA"/>
</dbReference>
<keyword evidence="9" id="KW-0413">Isomerase</keyword>
<reference evidence="10" key="1">
    <citation type="submission" date="2023-07" db="EMBL/GenBank/DDBJ databases">
        <authorList>
            <person name="Kim M."/>
        </authorList>
    </citation>
    <scope>NUCLEOTIDE SEQUENCE</scope>
    <source>
        <strain evidence="10">BIUV-7</strain>
    </source>
</reference>
<proteinExistence type="inferred from homology"/>
<dbReference type="InterPro" id="IPR023214">
    <property type="entry name" value="HAD_sf"/>
</dbReference>
<dbReference type="Gene3D" id="3.40.50.1000">
    <property type="entry name" value="HAD superfamily/HAD-like"/>
    <property type="match status" value="1"/>
</dbReference>
<dbReference type="RefSeq" id="WP_303542738.1">
    <property type="nucleotide sequence ID" value="NZ_JAUOTP010000004.1"/>
</dbReference>
<dbReference type="InterPro" id="IPR043169">
    <property type="entry name" value="PMM_cap"/>
</dbReference>
<keyword evidence="7" id="KW-0479">Metal-binding</keyword>
<keyword evidence="8" id="KW-0460">Magnesium</keyword>
<dbReference type="PANTHER" id="PTHR10466">
    <property type="entry name" value="PHOSPHOMANNOMUTASE"/>
    <property type="match status" value="1"/>
</dbReference>
<dbReference type="Pfam" id="PF08282">
    <property type="entry name" value="Hydrolase_3"/>
    <property type="match status" value="1"/>
</dbReference>
<dbReference type="InterPro" id="IPR036412">
    <property type="entry name" value="HAD-like_sf"/>
</dbReference>
<protein>
    <recommendedName>
        <fullName evidence="5">phosphomannomutase</fullName>
        <ecNumber evidence="5">5.4.2.8</ecNumber>
    </recommendedName>
</protein>
<dbReference type="Gene3D" id="3.30.1240.20">
    <property type="match status" value="1"/>
</dbReference>
<organism evidence="10 11">
    <name type="scientific">Sphingomonas natans</name>
    <dbReference type="NCBI Taxonomy" id="3063330"/>
    <lineage>
        <taxon>Bacteria</taxon>
        <taxon>Pseudomonadati</taxon>
        <taxon>Pseudomonadota</taxon>
        <taxon>Alphaproteobacteria</taxon>
        <taxon>Sphingomonadales</taxon>
        <taxon>Sphingomonadaceae</taxon>
        <taxon>Sphingomonas</taxon>
    </lineage>
</organism>
<comment type="subunit">
    <text evidence="4">Homodimer.</text>
</comment>
<dbReference type="InterPro" id="IPR006379">
    <property type="entry name" value="HAD-SF_hydro_IIB"/>
</dbReference>
<evidence type="ECO:0000313" key="10">
    <source>
        <dbReference type="EMBL" id="MDO6415049.1"/>
    </source>
</evidence>
<dbReference type="EC" id="5.4.2.8" evidence="5"/>
<dbReference type="NCBIfam" id="TIGR01484">
    <property type="entry name" value="HAD-SF-IIB"/>
    <property type="match status" value="1"/>
</dbReference>
<dbReference type="Proteomes" id="UP001169764">
    <property type="component" value="Unassembled WGS sequence"/>
</dbReference>
<comment type="pathway">
    <text evidence="2">Nucleotide-sugar biosynthesis; GDP-alpha-D-mannose biosynthesis; alpha-D-mannose 1-phosphate from D-fructose 6-phosphate: step 2/2.</text>
</comment>
<dbReference type="SFLD" id="SFLDS00003">
    <property type="entry name" value="Haloacid_Dehalogenase"/>
    <property type="match status" value="1"/>
</dbReference>
<evidence type="ECO:0000313" key="11">
    <source>
        <dbReference type="Proteomes" id="UP001169764"/>
    </source>
</evidence>
<sequence length="248" mass="26933">MKSMIAFDLDGTLAESKQPLKDDMAATLKGLLDVASVAVISGGDWPQFDKQVASRLPAGTKLERLFLMPTTGSKLYRYQDGAWARIYADDFSRAEHDEILAALQKAAKECGYDNEKTWGAQIEDRGSQITFSALGQEAPLEAKDKWDPDQKKRRAMQAIVERDIPGLSVKVGGSTSIDITRKGVDKAWAIEKLCEHSGVAREAILFMGDAIYPGGNDDPVRAAGIDSIKVRDPAETMTAIAAVVACLK</sequence>
<dbReference type="InterPro" id="IPR005002">
    <property type="entry name" value="PMM"/>
</dbReference>
<dbReference type="SFLD" id="SFLDG01143">
    <property type="entry name" value="C2.B.3:_Phosphomannomutase_Lik"/>
    <property type="match status" value="1"/>
</dbReference>
<evidence type="ECO:0000256" key="7">
    <source>
        <dbReference type="ARBA" id="ARBA00022723"/>
    </source>
</evidence>
<evidence type="ECO:0000256" key="4">
    <source>
        <dbReference type="ARBA" id="ARBA00011738"/>
    </source>
</evidence>
<evidence type="ECO:0000256" key="6">
    <source>
        <dbReference type="ARBA" id="ARBA00022490"/>
    </source>
</evidence>
<comment type="similarity">
    <text evidence="3">Belongs to the eukaryotic PMM family.</text>
</comment>
<keyword evidence="10" id="KW-0378">Hydrolase</keyword>
<dbReference type="PANTHER" id="PTHR10466:SF0">
    <property type="entry name" value="PHOSPHOMANNOMUTASE"/>
    <property type="match status" value="1"/>
</dbReference>
<comment type="subcellular location">
    <subcellularLocation>
        <location evidence="1">Cytoplasm</location>
    </subcellularLocation>
</comment>
<evidence type="ECO:0000256" key="1">
    <source>
        <dbReference type="ARBA" id="ARBA00004496"/>
    </source>
</evidence>
<dbReference type="SFLD" id="SFLDG01140">
    <property type="entry name" value="C2.B:_Phosphomannomutase_and_P"/>
    <property type="match status" value="1"/>
</dbReference>
<keyword evidence="6" id="KW-0963">Cytoplasm</keyword>
<evidence type="ECO:0000256" key="8">
    <source>
        <dbReference type="ARBA" id="ARBA00022842"/>
    </source>
</evidence>
<dbReference type="SUPFAM" id="SSF56784">
    <property type="entry name" value="HAD-like"/>
    <property type="match status" value="1"/>
</dbReference>
<gene>
    <name evidence="10" type="ORF">Q4F19_11720</name>
</gene>
<evidence type="ECO:0000256" key="9">
    <source>
        <dbReference type="ARBA" id="ARBA00023235"/>
    </source>
</evidence>
<evidence type="ECO:0000256" key="3">
    <source>
        <dbReference type="ARBA" id="ARBA00009736"/>
    </source>
</evidence>
<evidence type="ECO:0000256" key="5">
    <source>
        <dbReference type="ARBA" id="ARBA00012730"/>
    </source>
</evidence>
<keyword evidence="11" id="KW-1185">Reference proteome</keyword>
<comment type="caution">
    <text evidence="10">The sequence shown here is derived from an EMBL/GenBank/DDBJ whole genome shotgun (WGS) entry which is preliminary data.</text>
</comment>